<comment type="function">
    <text evidence="6">Translation factor necessary for the incorporation of selenocysteine into proteins. It probably replaces EF-Tu for the insertion of selenocysteine directed by the UGA codon. SelB binds GTP and GDP.</text>
</comment>
<evidence type="ECO:0000256" key="6">
    <source>
        <dbReference type="ARBA" id="ARBA00025526"/>
    </source>
</evidence>
<keyword evidence="5" id="KW-0547">Nucleotide-binding</keyword>
<keyword evidence="3" id="KW-0963">Cytoplasm</keyword>
<feature type="domain" description="Tr-type G" evidence="8">
    <location>
        <begin position="1"/>
        <end position="172"/>
    </location>
</feature>
<evidence type="ECO:0000256" key="4">
    <source>
        <dbReference type="ARBA" id="ARBA00022917"/>
    </source>
</evidence>
<evidence type="ECO:0000313" key="10">
    <source>
        <dbReference type="Proteomes" id="UP000240535"/>
    </source>
</evidence>
<dbReference type="PROSITE" id="PS51722">
    <property type="entry name" value="G_TR_2"/>
    <property type="match status" value="1"/>
</dbReference>
<dbReference type="GO" id="GO:0003746">
    <property type="term" value="F:translation elongation factor activity"/>
    <property type="evidence" value="ECO:0007669"/>
    <property type="project" value="UniProtKB-KW"/>
</dbReference>
<protein>
    <recommendedName>
        <fullName evidence="2">Selenocysteine-specific elongation factor</fullName>
    </recommendedName>
    <alternativeName>
        <fullName evidence="7">SelB translation factor</fullName>
    </alternativeName>
</protein>
<dbReference type="PANTHER" id="PTHR43721:SF11">
    <property type="entry name" value="SELENOCYSTEINE-SPECIFIC ELONGATION FACTOR"/>
    <property type="match status" value="1"/>
</dbReference>
<dbReference type="InterPro" id="IPR036390">
    <property type="entry name" value="WH_DNA-bd_sf"/>
</dbReference>
<dbReference type="InterPro" id="IPR036388">
    <property type="entry name" value="WH-like_DNA-bd_sf"/>
</dbReference>
<dbReference type="InterPro" id="IPR004161">
    <property type="entry name" value="EFTu-like_2"/>
</dbReference>
<dbReference type="RefSeq" id="WP_106869871.1">
    <property type="nucleotide sequence ID" value="NZ_CP053841.1"/>
</dbReference>
<evidence type="ECO:0000256" key="2">
    <source>
        <dbReference type="ARBA" id="ARBA00015953"/>
    </source>
</evidence>
<dbReference type="SUPFAM" id="SSF46785">
    <property type="entry name" value="Winged helix' DNA-binding domain"/>
    <property type="match status" value="1"/>
</dbReference>
<keyword evidence="10" id="KW-1185">Reference proteome</keyword>
<keyword evidence="9" id="KW-0251">Elongation factor</keyword>
<evidence type="ECO:0000256" key="3">
    <source>
        <dbReference type="ARBA" id="ARBA00022490"/>
    </source>
</evidence>
<dbReference type="Gene3D" id="2.40.30.10">
    <property type="entry name" value="Translation factors"/>
    <property type="match status" value="1"/>
</dbReference>
<dbReference type="Pfam" id="PF00009">
    <property type="entry name" value="GTP_EFTU"/>
    <property type="match status" value="1"/>
</dbReference>
<evidence type="ECO:0000313" key="9">
    <source>
        <dbReference type="EMBL" id="PSM53257.1"/>
    </source>
</evidence>
<dbReference type="InterPro" id="IPR005225">
    <property type="entry name" value="Small_GTP-bd"/>
</dbReference>
<dbReference type="Pfam" id="PF03144">
    <property type="entry name" value="GTP_EFTU_D2"/>
    <property type="match status" value="1"/>
</dbReference>
<dbReference type="GO" id="GO:0001514">
    <property type="term" value="P:selenocysteine incorporation"/>
    <property type="evidence" value="ECO:0007669"/>
    <property type="project" value="InterPro"/>
</dbReference>
<name>A0A2P8R417_9BACT</name>
<dbReference type="InterPro" id="IPR009000">
    <property type="entry name" value="Transl_B-barrel_sf"/>
</dbReference>
<evidence type="ECO:0000256" key="1">
    <source>
        <dbReference type="ARBA" id="ARBA00004496"/>
    </source>
</evidence>
<dbReference type="GO" id="GO:0003723">
    <property type="term" value="F:RNA binding"/>
    <property type="evidence" value="ECO:0007669"/>
    <property type="project" value="InterPro"/>
</dbReference>
<dbReference type="EMBL" id="PDHH01000001">
    <property type="protein sequence ID" value="PSM53257.1"/>
    <property type="molecule type" value="Genomic_DNA"/>
</dbReference>
<dbReference type="OrthoDB" id="9803139at2"/>
<keyword evidence="5" id="KW-0342">GTP-binding</keyword>
<dbReference type="NCBIfam" id="TIGR00475">
    <property type="entry name" value="selB"/>
    <property type="match status" value="1"/>
</dbReference>
<dbReference type="InterPro" id="IPR027417">
    <property type="entry name" value="P-loop_NTPase"/>
</dbReference>
<dbReference type="SUPFAM" id="SSF50447">
    <property type="entry name" value="Translation proteins"/>
    <property type="match status" value="1"/>
</dbReference>
<dbReference type="GO" id="GO:0003924">
    <property type="term" value="F:GTPase activity"/>
    <property type="evidence" value="ECO:0007669"/>
    <property type="project" value="InterPro"/>
</dbReference>
<dbReference type="AlphaFoldDB" id="A0A2P8R417"/>
<proteinExistence type="predicted"/>
<dbReference type="InterPro" id="IPR015191">
    <property type="entry name" value="SelB_WHD4"/>
</dbReference>
<reference evidence="10" key="1">
    <citation type="submission" date="2017-10" db="EMBL/GenBank/DDBJ databases">
        <title>Campylobacter species from seals.</title>
        <authorList>
            <person name="Gilbert M.J."/>
            <person name="Zomer A.L."/>
            <person name="Timmerman A.J."/>
            <person name="Duim B."/>
            <person name="Wagenaar J.A."/>
        </authorList>
    </citation>
    <scope>NUCLEOTIDE SEQUENCE [LARGE SCALE GENOMIC DNA]</scope>
    <source>
        <strain evidence="10">17S00004-5</strain>
    </source>
</reference>
<dbReference type="InterPro" id="IPR000795">
    <property type="entry name" value="T_Tr_GTP-bd_dom"/>
</dbReference>
<accession>A0A2P8R417</accession>
<dbReference type="PANTHER" id="PTHR43721">
    <property type="entry name" value="ELONGATION FACTOR TU-RELATED"/>
    <property type="match status" value="1"/>
</dbReference>
<dbReference type="Gene3D" id="1.10.10.10">
    <property type="entry name" value="Winged helix-like DNA-binding domain superfamily/Winged helix DNA-binding domain"/>
    <property type="match status" value="1"/>
</dbReference>
<comment type="subcellular location">
    <subcellularLocation>
        <location evidence="1">Cytoplasm</location>
    </subcellularLocation>
</comment>
<gene>
    <name evidence="9" type="primary">selB</name>
    <name evidence="9" type="ORF">CQ405_01565</name>
</gene>
<organism evidence="9 10">
    <name type="scientific">Campylobacter blaseri</name>
    <dbReference type="NCBI Taxonomy" id="2042961"/>
    <lineage>
        <taxon>Bacteria</taxon>
        <taxon>Pseudomonadati</taxon>
        <taxon>Campylobacterota</taxon>
        <taxon>Epsilonproteobacteria</taxon>
        <taxon>Campylobacterales</taxon>
        <taxon>Campylobacteraceae</taxon>
        <taxon>Campylobacter</taxon>
    </lineage>
</organism>
<keyword evidence="4" id="KW-0648">Protein biosynthesis</keyword>
<dbReference type="CDD" id="cd04171">
    <property type="entry name" value="SelB"/>
    <property type="match status" value="1"/>
</dbReference>
<evidence type="ECO:0000256" key="5">
    <source>
        <dbReference type="ARBA" id="ARBA00023134"/>
    </source>
</evidence>
<evidence type="ECO:0000259" key="8">
    <source>
        <dbReference type="PROSITE" id="PS51722"/>
    </source>
</evidence>
<comment type="caution">
    <text evidence="9">The sequence shown here is derived from an EMBL/GenBank/DDBJ whole genome shotgun (WGS) entry which is preliminary data.</text>
</comment>
<dbReference type="SUPFAM" id="SSF52540">
    <property type="entry name" value="P-loop containing nucleoside triphosphate hydrolases"/>
    <property type="match status" value="1"/>
</dbReference>
<dbReference type="Pfam" id="PF09107">
    <property type="entry name" value="WHD_3rd_SelB"/>
    <property type="match status" value="1"/>
</dbReference>
<dbReference type="NCBIfam" id="TIGR00231">
    <property type="entry name" value="small_GTP"/>
    <property type="match status" value="1"/>
</dbReference>
<dbReference type="Proteomes" id="UP000240535">
    <property type="component" value="Unassembled WGS sequence"/>
</dbReference>
<dbReference type="GO" id="GO:0005737">
    <property type="term" value="C:cytoplasm"/>
    <property type="evidence" value="ECO:0007669"/>
    <property type="project" value="UniProtKB-SubCell"/>
</dbReference>
<dbReference type="InterPro" id="IPR004535">
    <property type="entry name" value="Transl_elong_SelB"/>
</dbReference>
<evidence type="ECO:0000256" key="7">
    <source>
        <dbReference type="ARBA" id="ARBA00031615"/>
    </source>
</evidence>
<dbReference type="Gene3D" id="3.40.50.300">
    <property type="entry name" value="P-loop containing nucleotide triphosphate hydrolases"/>
    <property type="match status" value="1"/>
</dbReference>
<sequence length="608" mass="68279">MDSIIVGTSGHIDHGKTALIKELNGFEGDELGAEKERGITIDLSFSNLSNGKTNIAFIDVPGHENLVKTMISGAYAFDVSMLIVASDDGLMPQTKEHIEILSLLGIKSVILCITKCDLTDKKRQKEVEKEVEDYISKFESLKTLQTFFVSIKYKTSIDELRNYLFTIKPKQRDESIVARYYIDRIFTLKGVGTIITGSLIEGTISKNEKLICLDNNKQVTVRSVQVHDNFVDIATSPNRVALNLANITVNSLEKGQILSKKGFFRGFKEIDCFVSGEISHNENLTFCIGSRQLSAKCKILSQKDNKSFVTFKFDKNVFAKFNEPFVILRNSRVVGGGKVLNPVSEPLKKSEKIKLLVALLDKNFKTAFEILTQNHKHGFGLISSYQRFNLSHEEALSIAKSLNNVFIDSENLCIYANGAIDDLKEIIKFIISKNEFAVISAQSVALRTTWVSEVLANFVLNELLKANVLEKNGMLFVKKGIDFSKIEKSLNDKIYTILENANLTPDAPYNIYDELDIDRVTGDNALKSLTATKRVVRLAHNLFVTSSNLDLAMKKIREIILKDGKANVQNVKNELGLSRKFAISYLEHLDKFDDIIKIDNDRKFLNSI</sequence>
<dbReference type="InterPro" id="IPR050055">
    <property type="entry name" value="EF-Tu_GTPase"/>
</dbReference>
<dbReference type="GO" id="GO:0005525">
    <property type="term" value="F:GTP binding"/>
    <property type="evidence" value="ECO:0007669"/>
    <property type="project" value="UniProtKB-KW"/>
</dbReference>